<dbReference type="PANTHER" id="PTHR42988:SF2">
    <property type="entry name" value="CYCLIC NUCLEOTIDE PHOSPHODIESTERASE CBUA0032-RELATED"/>
    <property type="match status" value="1"/>
</dbReference>
<evidence type="ECO:0000256" key="1">
    <source>
        <dbReference type="ARBA" id="ARBA00022723"/>
    </source>
</evidence>
<dbReference type="Proteomes" id="UP000033774">
    <property type="component" value="Unassembled WGS sequence"/>
</dbReference>
<dbReference type="PANTHER" id="PTHR42988">
    <property type="entry name" value="PHOSPHOHYDROLASE"/>
    <property type="match status" value="1"/>
</dbReference>
<comment type="similarity">
    <text evidence="4">Belongs to the cyclic nucleotide phosphodiesterase class-III family.</text>
</comment>
<dbReference type="PATRIC" id="fig|552518.3.peg.1347"/>
<proteinExistence type="inferred from homology"/>
<dbReference type="Gene3D" id="3.60.21.40">
    <property type="entry name" value="GpdQ, catalytic alpha/beta sandwich domain"/>
    <property type="match status" value="1"/>
</dbReference>
<dbReference type="GO" id="GO:0046872">
    <property type="term" value="F:metal ion binding"/>
    <property type="evidence" value="ECO:0007669"/>
    <property type="project" value="UniProtKB-KW"/>
</dbReference>
<keyword evidence="1" id="KW-0479">Metal-binding</keyword>
<dbReference type="InterPro" id="IPR029052">
    <property type="entry name" value="Metallo-depent_PP-like"/>
</dbReference>
<evidence type="ECO:0000256" key="4">
    <source>
        <dbReference type="ARBA" id="ARBA00025742"/>
    </source>
</evidence>
<accession>A0A0F3ISI4</accession>
<evidence type="ECO:0000256" key="2">
    <source>
        <dbReference type="ARBA" id="ARBA00022801"/>
    </source>
</evidence>
<keyword evidence="2" id="KW-0378">Hydrolase</keyword>
<keyword evidence="7" id="KW-1185">Reference proteome</keyword>
<dbReference type="OrthoDB" id="651281at2"/>
<dbReference type="InterPro" id="IPR004843">
    <property type="entry name" value="Calcineurin-like_PHP"/>
</dbReference>
<evidence type="ECO:0000313" key="6">
    <source>
        <dbReference type="EMBL" id="KJV09700.1"/>
    </source>
</evidence>
<dbReference type="InterPro" id="IPR026575">
    <property type="entry name" value="GpdQ/CpdA-like"/>
</dbReference>
<dbReference type="EMBL" id="LAJY01000230">
    <property type="protein sequence ID" value="KJV09700.1"/>
    <property type="molecule type" value="Genomic_DNA"/>
</dbReference>
<dbReference type="Gene3D" id="3.30.750.180">
    <property type="entry name" value="GpdQ, beta-strand dimerisation domain"/>
    <property type="match status" value="1"/>
</dbReference>
<dbReference type="AlphaFoldDB" id="A0A0F3ISI4"/>
<dbReference type="SUPFAM" id="SSF56300">
    <property type="entry name" value="Metallo-dependent phosphatases"/>
    <property type="match status" value="1"/>
</dbReference>
<dbReference type="Pfam" id="PF00149">
    <property type="entry name" value="Metallophos"/>
    <property type="match status" value="1"/>
</dbReference>
<reference evidence="6 7" key="1">
    <citation type="submission" date="2015-03" db="EMBL/GenBank/DDBJ databases">
        <title>Draft genome sequence of Elstera litoralis.</title>
        <authorList>
            <person name="Rahalkar M.C."/>
            <person name="Dhakephalkar P.K."/>
            <person name="Pore S.D."/>
            <person name="Arora P."/>
            <person name="Kapse N.G."/>
            <person name="Pandit P.S."/>
        </authorList>
    </citation>
    <scope>NUCLEOTIDE SEQUENCE [LARGE SCALE GENOMIC DNA]</scope>
    <source>
        <strain evidence="6 7">Dia-1</strain>
    </source>
</reference>
<organism evidence="6 7">
    <name type="scientific">Elstera litoralis</name>
    <dbReference type="NCBI Taxonomy" id="552518"/>
    <lineage>
        <taxon>Bacteria</taxon>
        <taxon>Pseudomonadati</taxon>
        <taxon>Pseudomonadota</taxon>
        <taxon>Alphaproteobacteria</taxon>
        <taxon>Rhodospirillales</taxon>
        <taxon>Rhodospirillaceae</taxon>
        <taxon>Elstera</taxon>
    </lineage>
</organism>
<dbReference type="GO" id="GO:0004112">
    <property type="term" value="F:cyclic-nucleotide phosphodiesterase activity"/>
    <property type="evidence" value="ECO:0007669"/>
    <property type="project" value="InterPro"/>
</dbReference>
<name>A0A0F3ISI4_9PROT</name>
<keyword evidence="3" id="KW-0408">Iron</keyword>
<sequence>MLIAQITDLHVKTPGKLAYGRVDTARFMADCIESLLALKAVPDVVLVTGDLVDFGEPEEYRHLRSFLDRLPMPLYLVPGNHDGRDTLRAAFPDHPYLPETGFLHWVVDEYPVRLIGLDTLVPGESRGELCADRLTWLETTLAASDRPTLIAMHHPPFQTGIGHMDRIGLTGAEAFAALLDRFPQVCRVICGHLHRPITMLMGRAIVSTCSSPAHQVALDLRPDADSRFMMEPPGFELHRWTGTGFLSHRAAIGTFPGPFPFFDPSGALID</sequence>
<dbReference type="InterPro" id="IPR042281">
    <property type="entry name" value="GpdQ_beta-strand"/>
</dbReference>
<feature type="domain" description="Calcineurin-like phosphoesterase" evidence="5">
    <location>
        <begin position="1"/>
        <end position="196"/>
    </location>
</feature>
<evidence type="ECO:0000259" key="5">
    <source>
        <dbReference type="Pfam" id="PF00149"/>
    </source>
</evidence>
<evidence type="ECO:0000256" key="3">
    <source>
        <dbReference type="ARBA" id="ARBA00023004"/>
    </source>
</evidence>
<comment type="caution">
    <text evidence="6">The sequence shown here is derived from an EMBL/GenBank/DDBJ whole genome shotgun (WGS) entry which is preliminary data.</text>
</comment>
<dbReference type="InterPro" id="IPR042283">
    <property type="entry name" value="GpdQ_catalytic"/>
</dbReference>
<gene>
    <name evidence="6" type="ORF">VZ95_09865</name>
</gene>
<evidence type="ECO:0000313" key="7">
    <source>
        <dbReference type="Proteomes" id="UP000033774"/>
    </source>
</evidence>
<dbReference type="CDD" id="cd07402">
    <property type="entry name" value="MPP_GpdQ"/>
    <property type="match status" value="1"/>
</dbReference>
<dbReference type="RefSeq" id="WP_045775690.1">
    <property type="nucleotide sequence ID" value="NZ_LAJY01000230.1"/>
</dbReference>
<dbReference type="InterPro" id="IPR050884">
    <property type="entry name" value="CNP_phosphodiesterase-III"/>
</dbReference>
<protein>
    <submittedName>
        <fullName evidence="6">Metallophosphatase</fullName>
    </submittedName>
</protein>